<organism evidence="1 2">
    <name type="scientific">Tricholomella constricta</name>
    <dbReference type="NCBI Taxonomy" id="117010"/>
    <lineage>
        <taxon>Eukaryota</taxon>
        <taxon>Fungi</taxon>
        <taxon>Dikarya</taxon>
        <taxon>Basidiomycota</taxon>
        <taxon>Agaricomycotina</taxon>
        <taxon>Agaricomycetes</taxon>
        <taxon>Agaricomycetidae</taxon>
        <taxon>Agaricales</taxon>
        <taxon>Tricholomatineae</taxon>
        <taxon>Lyophyllaceae</taxon>
        <taxon>Tricholomella</taxon>
    </lineage>
</organism>
<dbReference type="SUPFAM" id="SSF48452">
    <property type="entry name" value="TPR-like"/>
    <property type="match status" value="1"/>
</dbReference>
<comment type="caution">
    <text evidence="1">The sequence shown here is derived from an EMBL/GenBank/DDBJ whole genome shotgun (WGS) entry which is preliminary data.</text>
</comment>
<dbReference type="EMBL" id="JAACJP010000021">
    <property type="protein sequence ID" value="KAF5378206.1"/>
    <property type="molecule type" value="Genomic_DNA"/>
</dbReference>
<evidence type="ECO:0000313" key="2">
    <source>
        <dbReference type="Proteomes" id="UP000565441"/>
    </source>
</evidence>
<evidence type="ECO:0000313" key="1">
    <source>
        <dbReference type="EMBL" id="KAF5378206.1"/>
    </source>
</evidence>
<dbReference type="InterPro" id="IPR011990">
    <property type="entry name" value="TPR-like_helical_dom_sf"/>
</dbReference>
<protein>
    <recommendedName>
        <fullName evidence="3">Tetratricopeptide repeat protein</fullName>
    </recommendedName>
</protein>
<accession>A0A8H5H7T5</accession>
<keyword evidence="2" id="KW-1185">Reference proteome</keyword>
<proteinExistence type="predicted"/>
<reference evidence="1 2" key="1">
    <citation type="journal article" date="2020" name="ISME J.">
        <title>Uncovering the hidden diversity of litter-decomposition mechanisms in mushroom-forming fungi.</title>
        <authorList>
            <person name="Floudas D."/>
            <person name="Bentzer J."/>
            <person name="Ahren D."/>
            <person name="Johansson T."/>
            <person name="Persson P."/>
            <person name="Tunlid A."/>
        </authorList>
    </citation>
    <scope>NUCLEOTIDE SEQUENCE [LARGE SCALE GENOMIC DNA]</scope>
    <source>
        <strain evidence="1 2">CBS 661.87</strain>
    </source>
</reference>
<name>A0A8H5H7T5_9AGAR</name>
<dbReference type="Gene3D" id="1.25.40.10">
    <property type="entry name" value="Tetratricopeptide repeat domain"/>
    <property type="match status" value="1"/>
</dbReference>
<gene>
    <name evidence="1" type="ORF">D9615_007535</name>
</gene>
<dbReference type="Proteomes" id="UP000565441">
    <property type="component" value="Unassembled WGS sequence"/>
</dbReference>
<dbReference type="AlphaFoldDB" id="A0A8H5H7T5"/>
<dbReference type="OrthoDB" id="3052556at2759"/>
<sequence length="178" mass="20265">MIEEGIKLLIRAMDLLQILQDPLYQARCAYFLSIAYLWNGMYDDALKWGVFAAQEYKSLGQYTGDVKRHVAQVEFAKGDYTASLETLVQSLESCMSYGRPVDIAETLEMMGRAWAKLGKKADAQSAYDKAMRYFSTTQPQLGGRGTMRCQMYIRMLGDPTSEPTDDEREALDGYFHDF</sequence>
<evidence type="ECO:0008006" key="3">
    <source>
        <dbReference type="Google" id="ProtNLM"/>
    </source>
</evidence>